<dbReference type="InterPro" id="IPR053209">
    <property type="entry name" value="Gramillin-biosynth_MTr"/>
</dbReference>
<dbReference type="Proteomes" id="UP000654075">
    <property type="component" value="Unassembled WGS sequence"/>
</dbReference>
<dbReference type="EMBL" id="CAJNNV010031994">
    <property type="protein sequence ID" value="CAE8638549.1"/>
    <property type="molecule type" value="Genomic_DNA"/>
</dbReference>
<keyword evidence="1" id="KW-0472">Membrane</keyword>
<evidence type="ECO:0000256" key="1">
    <source>
        <dbReference type="SAM" id="Phobius"/>
    </source>
</evidence>
<feature type="transmembrane region" description="Helical" evidence="1">
    <location>
        <begin position="404"/>
        <end position="427"/>
    </location>
</feature>
<dbReference type="AlphaFoldDB" id="A0A813HLF0"/>
<proteinExistence type="predicted"/>
<keyword evidence="3" id="KW-1185">Reference proteome</keyword>
<reference evidence="2" key="1">
    <citation type="submission" date="2021-02" db="EMBL/GenBank/DDBJ databases">
        <authorList>
            <person name="Dougan E. K."/>
            <person name="Rhodes N."/>
            <person name="Thang M."/>
            <person name="Chan C."/>
        </authorList>
    </citation>
    <scope>NUCLEOTIDE SEQUENCE</scope>
</reference>
<keyword evidence="1" id="KW-1133">Transmembrane helix</keyword>
<gene>
    <name evidence="2" type="ORF">PGLA1383_LOCUS53716</name>
</gene>
<evidence type="ECO:0008006" key="4">
    <source>
        <dbReference type="Google" id="ProtNLM"/>
    </source>
</evidence>
<name>A0A813HLF0_POLGL</name>
<dbReference type="OrthoDB" id="438641at2759"/>
<comment type="caution">
    <text evidence="2">The sequence shown here is derived from an EMBL/GenBank/DDBJ whole genome shotgun (WGS) entry which is preliminary data.</text>
</comment>
<keyword evidence="1" id="KW-0812">Transmembrane</keyword>
<dbReference type="Gene3D" id="2.170.270.10">
    <property type="entry name" value="SET domain"/>
    <property type="match status" value="1"/>
</dbReference>
<evidence type="ECO:0000313" key="3">
    <source>
        <dbReference type="Proteomes" id="UP000654075"/>
    </source>
</evidence>
<feature type="transmembrane region" description="Helical" evidence="1">
    <location>
        <begin position="433"/>
        <end position="455"/>
    </location>
</feature>
<organism evidence="2 3">
    <name type="scientific">Polarella glacialis</name>
    <name type="common">Dinoflagellate</name>
    <dbReference type="NCBI Taxonomy" id="89957"/>
    <lineage>
        <taxon>Eukaryota</taxon>
        <taxon>Sar</taxon>
        <taxon>Alveolata</taxon>
        <taxon>Dinophyceae</taxon>
        <taxon>Suessiales</taxon>
        <taxon>Suessiaceae</taxon>
        <taxon>Polarella</taxon>
    </lineage>
</organism>
<dbReference type="InterPro" id="IPR046341">
    <property type="entry name" value="SET_dom_sf"/>
</dbReference>
<protein>
    <recommendedName>
        <fullName evidence="4">SET domain-containing protein</fullName>
    </recommendedName>
</protein>
<evidence type="ECO:0000313" key="2">
    <source>
        <dbReference type="EMBL" id="CAE8638549.1"/>
    </source>
</evidence>
<accession>A0A813HLF0</accession>
<sequence length="501" mass="54102">MTQKLEKGRVVGGGSLLRRPRPASQELMLLRRAEAFLGRGFSAEAAAEDEASLLHELAESAALGARQELGDIDIARLMEECVLSAAPRLSASAGPLKFVSPKVERRVLGAGRGRGVAFIVSRPLGLVTNAGFSAMPEHVARQRRADQLEDRARQSAGFAEELFSLYDGSDSAGSSGSSASTPIVSQVGKVNLVNHGLEGDSAPNCAHVFVGDAMLFRATRPVKAGEELLDRYTSPLAMNFEQTLEILEDHGMRASKELRPPGGMRLAQGRSELASILSALEGRLAASQEDLSALFAEDFARLKAAYTHAADEVRQQQKAQTQGGPPALMLVPPEVRALELLCQLAARWEGRAAALELRAELARRVQEARPFHFASVGLWAELHLGLTTLTEELNQQEAAIASEAVVCLLFTSVIAYCLLFSCLFFCIFLFGLLLIACCLMIAWCCCFLVCFCWSWRARLGCAPKSSQASGARPLPGAADTQMPRAFLLRRAARLKCFSDGL</sequence>
<dbReference type="PANTHER" id="PTHR47643:SF2">
    <property type="entry name" value="TPR DOMAIN PROTEIN (AFU_ORTHOLOGUE AFUA_5G12710)"/>
    <property type="match status" value="1"/>
</dbReference>
<dbReference type="SUPFAM" id="SSF82199">
    <property type="entry name" value="SET domain"/>
    <property type="match status" value="1"/>
</dbReference>
<dbReference type="PANTHER" id="PTHR47643">
    <property type="entry name" value="TPR DOMAIN PROTEIN (AFU_ORTHOLOGUE AFUA_5G12710)"/>
    <property type="match status" value="1"/>
</dbReference>